<feature type="transmembrane region" description="Helical" evidence="10">
    <location>
        <begin position="170"/>
        <end position="190"/>
    </location>
</feature>
<proteinExistence type="inferred from homology"/>
<gene>
    <name evidence="11" type="ORF">AMAG_02135</name>
</gene>
<accession>A0A0L0S144</accession>
<dbReference type="Proteomes" id="UP000054350">
    <property type="component" value="Unassembled WGS sequence"/>
</dbReference>
<dbReference type="GO" id="GO:0005789">
    <property type="term" value="C:endoplasmic reticulum membrane"/>
    <property type="evidence" value="ECO:0007669"/>
    <property type="project" value="UniProtKB-SubCell"/>
</dbReference>
<dbReference type="GO" id="GO:0006506">
    <property type="term" value="P:GPI anchor biosynthetic process"/>
    <property type="evidence" value="ECO:0007669"/>
    <property type="project" value="TreeGrafter"/>
</dbReference>
<evidence type="ECO:0000256" key="3">
    <source>
        <dbReference type="ARBA" id="ARBA00022676"/>
    </source>
</evidence>
<comment type="subcellular location">
    <subcellularLocation>
        <location evidence="1 10">Endoplasmic reticulum membrane</location>
        <topology evidence="1 10">Multi-pass membrane protein</topology>
    </subcellularLocation>
</comment>
<evidence type="ECO:0000256" key="6">
    <source>
        <dbReference type="ARBA" id="ARBA00022824"/>
    </source>
</evidence>
<comment type="caution">
    <text evidence="10">Lacks conserved residue(s) required for the propagation of feature annotation.</text>
</comment>
<comment type="function">
    <text evidence="9">Mannosyltransferase involved in glycosylphosphatidylinositol-anchor biosynthesis. Transfers the third mannose to Man2-GlcN-acyl-PI during GPI precursor assembly.</text>
</comment>
<comment type="similarity">
    <text evidence="2">Belongs to the glycosyltransferase 22 family. PIGB subfamily.</text>
</comment>
<dbReference type="AlphaFoldDB" id="A0A0L0S144"/>
<sequence length="336" mass="38352">MSLERVQIKIYGKPTCYSDSGPTRRVRVWNAVNVTTFFSPDEVWQALEIAYLLVFKNGHMTWEWLPGLQLRGFAHPMYFAAGYSALGYFDVVNTPLLVALPKIQQGIVAAFADFFTWRLAHVLFGPKIAQWTLFALLLSWFNFFVLPRALSNSMEAVFFAASLHFWHRKPAKFLTSIVFMGLTIQLRPTSAPIFAMHMAFSPPPRHRARSLLVQLVLVGTLFLAGSILVDNWGYQVLYATKHLAAPPWSRYPFIAWNFVKSNVQHGIASYYGEHPWHWYLTNALPTLLGPYLLLVPLVARAWISHPVVGRVTVGTVLMYSFLPHKEFRFLACIRCS</sequence>
<evidence type="ECO:0000256" key="5">
    <source>
        <dbReference type="ARBA" id="ARBA00022692"/>
    </source>
</evidence>
<evidence type="ECO:0000256" key="4">
    <source>
        <dbReference type="ARBA" id="ARBA00022679"/>
    </source>
</evidence>
<reference evidence="12" key="2">
    <citation type="submission" date="2009-11" db="EMBL/GenBank/DDBJ databases">
        <title>The Genome Sequence of Allomyces macrogynus strain ATCC 38327.</title>
        <authorList>
            <consortium name="The Broad Institute Genome Sequencing Platform"/>
            <person name="Russ C."/>
            <person name="Cuomo C."/>
            <person name="Shea T."/>
            <person name="Young S.K."/>
            <person name="Zeng Q."/>
            <person name="Koehrsen M."/>
            <person name="Haas B."/>
            <person name="Borodovsky M."/>
            <person name="Guigo R."/>
            <person name="Alvarado L."/>
            <person name="Berlin A."/>
            <person name="Borenstein D."/>
            <person name="Chen Z."/>
            <person name="Engels R."/>
            <person name="Freedman E."/>
            <person name="Gellesch M."/>
            <person name="Goldberg J."/>
            <person name="Griggs A."/>
            <person name="Gujja S."/>
            <person name="Heiman D."/>
            <person name="Hepburn T."/>
            <person name="Howarth C."/>
            <person name="Jen D."/>
            <person name="Larson L."/>
            <person name="Lewis B."/>
            <person name="Mehta T."/>
            <person name="Park D."/>
            <person name="Pearson M."/>
            <person name="Roberts A."/>
            <person name="Saif S."/>
            <person name="Shenoy N."/>
            <person name="Sisk P."/>
            <person name="Stolte C."/>
            <person name="Sykes S."/>
            <person name="Walk T."/>
            <person name="White J."/>
            <person name="Yandava C."/>
            <person name="Burger G."/>
            <person name="Gray M.W."/>
            <person name="Holland P.W.H."/>
            <person name="King N."/>
            <person name="Lang F.B.F."/>
            <person name="Roger A.J."/>
            <person name="Ruiz-Trillo I."/>
            <person name="Lander E."/>
            <person name="Nusbaum C."/>
        </authorList>
    </citation>
    <scope>NUCLEOTIDE SEQUENCE [LARGE SCALE GENOMIC DNA]</scope>
    <source>
        <strain evidence="12">ATCC 38327</strain>
    </source>
</reference>
<dbReference type="InterPro" id="IPR005599">
    <property type="entry name" value="GPI_mannosylTrfase"/>
</dbReference>
<keyword evidence="8 10" id="KW-0472">Membrane</keyword>
<dbReference type="eggNOG" id="KOG1771">
    <property type="taxonomic scope" value="Eukaryota"/>
</dbReference>
<evidence type="ECO:0000256" key="9">
    <source>
        <dbReference type="ARBA" id="ARBA00024708"/>
    </source>
</evidence>
<dbReference type="PANTHER" id="PTHR22760:SF4">
    <property type="entry name" value="GPI MANNOSYLTRANSFERASE 3"/>
    <property type="match status" value="1"/>
</dbReference>
<evidence type="ECO:0000313" key="11">
    <source>
        <dbReference type="EMBL" id="KNE56312.1"/>
    </source>
</evidence>
<evidence type="ECO:0000256" key="2">
    <source>
        <dbReference type="ARBA" id="ARBA00006065"/>
    </source>
</evidence>
<keyword evidence="7 10" id="KW-1133">Transmembrane helix</keyword>
<evidence type="ECO:0000256" key="10">
    <source>
        <dbReference type="RuleBase" id="RU363075"/>
    </source>
</evidence>
<feature type="transmembrane region" description="Helical" evidence="10">
    <location>
        <begin position="211"/>
        <end position="229"/>
    </location>
</feature>
<dbReference type="VEuPathDB" id="FungiDB:AMAG_02135"/>
<dbReference type="EMBL" id="GG745330">
    <property type="protein sequence ID" value="KNE56312.1"/>
    <property type="molecule type" value="Genomic_DNA"/>
</dbReference>
<protein>
    <recommendedName>
        <fullName evidence="10">Mannosyltransferase</fullName>
        <ecNumber evidence="10">2.4.1.-</ecNumber>
    </recommendedName>
</protein>
<feature type="transmembrane region" description="Helical" evidence="10">
    <location>
        <begin position="128"/>
        <end position="150"/>
    </location>
</feature>
<dbReference type="OrthoDB" id="416834at2759"/>
<keyword evidence="12" id="KW-1185">Reference proteome</keyword>
<keyword evidence="5 10" id="KW-0812">Transmembrane</keyword>
<dbReference type="GO" id="GO:0000026">
    <property type="term" value="F:alpha-1,2-mannosyltransferase activity"/>
    <property type="evidence" value="ECO:0007669"/>
    <property type="project" value="TreeGrafter"/>
</dbReference>
<evidence type="ECO:0000256" key="8">
    <source>
        <dbReference type="ARBA" id="ARBA00023136"/>
    </source>
</evidence>
<keyword evidence="3 10" id="KW-0328">Glycosyltransferase</keyword>
<dbReference type="EC" id="2.4.1.-" evidence="10"/>
<keyword evidence="4" id="KW-0808">Transferase</keyword>
<organism evidence="11 12">
    <name type="scientific">Allomyces macrogynus (strain ATCC 38327)</name>
    <name type="common">Allomyces javanicus var. macrogynus</name>
    <dbReference type="NCBI Taxonomy" id="578462"/>
    <lineage>
        <taxon>Eukaryota</taxon>
        <taxon>Fungi</taxon>
        <taxon>Fungi incertae sedis</taxon>
        <taxon>Blastocladiomycota</taxon>
        <taxon>Blastocladiomycetes</taxon>
        <taxon>Blastocladiales</taxon>
        <taxon>Blastocladiaceae</taxon>
        <taxon>Allomyces</taxon>
    </lineage>
</organism>
<evidence type="ECO:0000256" key="7">
    <source>
        <dbReference type="ARBA" id="ARBA00022989"/>
    </source>
</evidence>
<dbReference type="STRING" id="578462.A0A0L0S144"/>
<dbReference type="PANTHER" id="PTHR22760">
    <property type="entry name" value="GLYCOSYLTRANSFERASE"/>
    <property type="match status" value="1"/>
</dbReference>
<reference evidence="11 12" key="1">
    <citation type="submission" date="2009-11" db="EMBL/GenBank/DDBJ databases">
        <title>Annotation of Allomyces macrogynus ATCC 38327.</title>
        <authorList>
            <consortium name="The Broad Institute Genome Sequencing Platform"/>
            <person name="Russ C."/>
            <person name="Cuomo C."/>
            <person name="Burger G."/>
            <person name="Gray M.W."/>
            <person name="Holland P.W.H."/>
            <person name="King N."/>
            <person name="Lang F.B.F."/>
            <person name="Roger A.J."/>
            <person name="Ruiz-Trillo I."/>
            <person name="Young S.K."/>
            <person name="Zeng Q."/>
            <person name="Gargeya S."/>
            <person name="Fitzgerald M."/>
            <person name="Haas B."/>
            <person name="Abouelleil A."/>
            <person name="Alvarado L."/>
            <person name="Arachchi H.M."/>
            <person name="Berlin A."/>
            <person name="Chapman S.B."/>
            <person name="Gearin G."/>
            <person name="Goldberg J."/>
            <person name="Griggs A."/>
            <person name="Gujja S."/>
            <person name="Hansen M."/>
            <person name="Heiman D."/>
            <person name="Howarth C."/>
            <person name="Larimer J."/>
            <person name="Lui A."/>
            <person name="MacDonald P.J.P."/>
            <person name="McCowen C."/>
            <person name="Montmayeur A."/>
            <person name="Murphy C."/>
            <person name="Neiman D."/>
            <person name="Pearson M."/>
            <person name="Priest M."/>
            <person name="Roberts A."/>
            <person name="Saif S."/>
            <person name="Shea T."/>
            <person name="Sisk P."/>
            <person name="Stolte C."/>
            <person name="Sykes S."/>
            <person name="Wortman J."/>
            <person name="Nusbaum C."/>
            <person name="Birren B."/>
        </authorList>
    </citation>
    <scope>NUCLEOTIDE SEQUENCE [LARGE SCALE GENOMIC DNA]</scope>
    <source>
        <strain evidence="11 12">ATCC 38327</strain>
    </source>
</reference>
<evidence type="ECO:0000256" key="1">
    <source>
        <dbReference type="ARBA" id="ARBA00004477"/>
    </source>
</evidence>
<name>A0A0L0S144_ALLM3</name>
<keyword evidence="6 10" id="KW-0256">Endoplasmic reticulum</keyword>
<dbReference type="Pfam" id="PF03901">
    <property type="entry name" value="Glyco_transf_22"/>
    <property type="match status" value="1"/>
</dbReference>
<evidence type="ECO:0000313" key="12">
    <source>
        <dbReference type="Proteomes" id="UP000054350"/>
    </source>
</evidence>